<evidence type="ECO:0000256" key="7">
    <source>
        <dbReference type="ARBA" id="ARBA00023080"/>
    </source>
</evidence>
<evidence type="ECO:0000256" key="3">
    <source>
        <dbReference type="ARBA" id="ARBA00022723"/>
    </source>
</evidence>
<accession>A0A840WW26</accession>
<dbReference type="EMBL" id="JACIJS010000001">
    <property type="protein sequence ID" value="MBB5514464.1"/>
    <property type="molecule type" value="Genomic_DNA"/>
</dbReference>
<dbReference type="GO" id="GO:0009117">
    <property type="term" value="P:nucleotide metabolic process"/>
    <property type="evidence" value="ECO:0007669"/>
    <property type="project" value="UniProtKB-KW"/>
</dbReference>
<evidence type="ECO:0000256" key="2">
    <source>
        <dbReference type="ARBA" id="ARBA00011738"/>
    </source>
</evidence>
<dbReference type="AlphaFoldDB" id="A0A840WW26"/>
<feature type="binding site" evidence="10">
    <location>
        <begin position="189"/>
        <end position="190"/>
    </location>
    <ligand>
        <name>substrate</name>
    </ligand>
</feature>
<feature type="binding site" evidence="10">
    <location>
        <position position="46"/>
    </location>
    <ligand>
        <name>Mg(2+)</name>
        <dbReference type="ChEBI" id="CHEBI:18420"/>
    </ligand>
</feature>
<keyword evidence="6 10" id="KW-0460">Magnesium</keyword>
<dbReference type="InterPro" id="IPR020922">
    <property type="entry name" value="dITP/XTP_pyrophosphatase"/>
</dbReference>
<dbReference type="PANTHER" id="PTHR11067:SF9">
    <property type="entry name" value="INOSINE TRIPHOSPHATE PYROPHOSPHATASE"/>
    <property type="match status" value="1"/>
</dbReference>
<dbReference type="Gene3D" id="3.90.950.10">
    <property type="match status" value="1"/>
</dbReference>
<dbReference type="RefSeq" id="WP_184008051.1">
    <property type="nucleotide sequence ID" value="NZ_JACIJS010000001.1"/>
</dbReference>
<evidence type="ECO:0000256" key="9">
    <source>
        <dbReference type="ARBA" id="ARBA00052017"/>
    </source>
</evidence>
<protein>
    <recommendedName>
        <fullName evidence="10">dITP/XTP pyrophosphatase</fullName>
        <ecNumber evidence="10">3.6.1.66</ecNumber>
    </recommendedName>
    <alternativeName>
        <fullName evidence="10">Non-canonical purine NTP pyrophosphatase</fullName>
    </alternativeName>
    <alternativeName>
        <fullName evidence="10">Non-standard purine NTP pyrophosphatase</fullName>
    </alternativeName>
    <alternativeName>
        <fullName evidence="10">Nucleoside-triphosphate diphosphatase</fullName>
    </alternativeName>
    <alternativeName>
        <fullName evidence="10">Nucleoside-triphosphate pyrophosphatase</fullName>
        <shortName evidence="10">NTPase</shortName>
    </alternativeName>
</protein>
<gene>
    <name evidence="12" type="ORF">FHS89_000462</name>
</gene>
<keyword evidence="5 10" id="KW-0378">Hydrolase</keyword>
<sequence>MTRRFDGSELVLASHNAGKLREISALLEPFGITVTSAADHGLEEPEETEDTFAGNARIKAHFAAKSTGLPALSDDSGIEVDGLGGAPGVYTADWAETPNGRDFMQAMTRTWNELEAANAPEPRTARFVCTLCLAWPDGTDEVFRGEAPGRVVWPPRGDQGFGYDPMFLRDGQTQTFGEMPYAEKEPLSHRSDAFAKLVKGCFGG</sequence>
<evidence type="ECO:0000256" key="6">
    <source>
        <dbReference type="ARBA" id="ARBA00022842"/>
    </source>
</evidence>
<evidence type="ECO:0000256" key="5">
    <source>
        <dbReference type="ARBA" id="ARBA00022801"/>
    </source>
</evidence>
<dbReference type="Pfam" id="PF01725">
    <property type="entry name" value="Ham1p_like"/>
    <property type="match status" value="1"/>
</dbReference>
<comment type="similarity">
    <text evidence="1 10 11">Belongs to the HAM1 NTPase family.</text>
</comment>
<dbReference type="GO" id="GO:0035870">
    <property type="term" value="F:dITP diphosphatase activity"/>
    <property type="evidence" value="ECO:0007669"/>
    <property type="project" value="UniProtKB-UniRule"/>
</dbReference>
<keyword evidence="3 10" id="KW-0479">Metal-binding</keyword>
<dbReference type="EC" id="3.6.1.66" evidence="10"/>
<dbReference type="InterPro" id="IPR002637">
    <property type="entry name" value="RdgB/HAM1"/>
</dbReference>
<dbReference type="GO" id="GO:0000166">
    <property type="term" value="F:nucleotide binding"/>
    <property type="evidence" value="ECO:0007669"/>
    <property type="project" value="UniProtKB-KW"/>
</dbReference>
<organism evidence="12 13">
    <name type="scientific">Rubricella aquisinus</name>
    <dbReference type="NCBI Taxonomy" id="2028108"/>
    <lineage>
        <taxon>Bacteria</taxon>
        <taxon>Pseudomonadati</taxon>
        <taxon>Pseudomonadota</taxon>
        <taxon>Alphaproteobacteria</taxon>
        <taxon>Rhodobacterales</taxon>
        <taxon>Paracoccaceae</taxon>
        <taxon>Rubricella</taxon>
    </lineage>
</organism>
<comment type="cofactor">
    <cofactor evidence="10">
        <name>Mg(2+)</name>
        <dbReference type="ChEBI" id="CHEBI:18420"/>
    </cofactor>
    <text evidence="10">Binds 1 Mg(2+) ion per subunit.</text>
</comment>
<comment type="subunit">
    <text evidence="2 10">Homodimer.</text>
</comment>
<dbReference type="CDD" id="cd00515">
    <property type="entry name" value="HAM1"/>
    <property type="match status" value="1"/>
</dbReference>
<feature type="active site" description="Proton acceptor" evidence="10">
    <location>
        <position position="75"/>
    </location>
</feature>
<comment type="function">
    <text evidence="10">Pyrophosphatase that catalyzes the hydrolysis of nucleoside triphosphates to their monophosphate derivatives, with a high preference for the non-canonical purine nucleotides XTP (xanthosine triphosphate), dITP (deoxyinosine triphosphate) and ITP. Seems to function as a house-cleaning enzyme that removes non-canonical purine nucleotides from the nucleotide pool, thus preventing their incorporation into DNA/RNA and avoiding chromosomal lesions.</text>
</comment>
<dbReference type="GO" id="GO:0036220">
    <property type="term" value="F:ITP diphosphatase activity"/>
    <property type="evidence" value="ECO:0007669"/>
    <property type="project" value="UniProtKB-UniRule"/>
</dbReference>
<dbReference type="PANTHER" id="PTHR11067">
    <property type="entry name" value="INOSINE TRIPHOSPHATE PYROPHOSPHATASE/HAM1 PROTEIN"/>
    <property type="match status" value="1"/>
</dbReference>
<name>A0A840WW26_9RHOB</name>
<evidence type="ECO:0000313" key="12">
    <source>
        <dbReference type="EMBL" id="MBB5514464.1"/>
    </source>
</evidence>
<evidence type="ECO:0000256" key="10">
    <source>
        <dbReference type="HAMAP-Rule" id="MF_01405"/>
    </source>
</evidence>
<dbReference type="FunFam" id="3.90.950.10:FF:000001">
    <property type="entry name" value="dITP/XTP pyrophosphatase"/>
    <property type="match status" value="1"/>
</dbReference>
<dbReference type="Proteomes" id="UP000553766">
    <property type="component" value="Unassembled WGS sequence"/>
</dbReference>
<dbReference type="HAMAP" id="MF_01405">
    <property type="entry name" value="Non_canon_purine_NTPase"/>
    <property type="match status" value="1"/>
</dbReference>
<dbReference type="GO" id="GO:0009146">
    <property type="term" value="P:purine nucleoside triphosphate catabolic process"/>
    <property type="evidence" value="ECO:0007669"/>
    <property type="project" value="UniProtKB-UniRule"/>
</dbReference>
<dbReference type="GO" id="GO:0005829">
    <property type="term" value="C:cytosol"/>
    <property type="evidence" value="ECO:0007669"/>
    <property type="project" value="TreeGrafter"/>
</dbReference>
<dbReference type="GO" id="GO:0036222">
    <property type="term" value="F:XTP diphosphatase activity"/>
    <property type="evidence" value="ECO:0007669"/>
    <property type="project" value="UniProtKB-UniRule"/>
</dbReference>
<feature type="binding site" evidence="10">
    <location>
        <begin position="14"/>
        <end position="19"/>
    </location>
    <ligand>
        <name>substrate</name>
    </ligand>
</feature>
<evidence type="ECO:0000256" key="1">
    <source>
        <dbReference type="ARBA" id="ARBA00008023"/>
    </source>
</evidence>
<dbReference type="InterPro" id="IPR029001">
    <property type="entry name" value="ITPase-like_fam"/>
</dbReference>
<comment type="catalytic activity">
    <reaction evidence="8 10">
        <text>dITP + H2O = dIMP + diphosphate + H(+)</text>
        <dbReference type="Rhea" id="RHEA:28342"/>
        <dbReference type="ChEBI" id="CHEBI:15377"/>
        <dbReference type="ChEBI" id="CHEBI:15378"/>
        <dbReference type="ChEBI" id="CHEBI:33019"/>
        <dbReference type="ChEBI" id="CHEBI:61194"/>
        <dbReference type="ChEBI" id="CHEBI:61382"/>
        <dbReference type="EC" id="3.6.1.66"/>
    </reaction>
</comment>
<feature type="binding site" evidence="10">
    <location>
        <begin position="161"/>
        <end position="164"/>
    </location>
    <ligand>
        <name>substrate</name>
    </ligand>
</feature>
<keyword evidence="13" id="KW-1185">Reference proteome</keyword>
<reference evidence="12 13" key="1">
    <citation type="submission" date="2020-08" db="EMBL/GenBank/DDBJ databases">
        <title>Genomic Encyclopedia of Type Strains, Phase IV (KMG-IV): sequencing the most valuable type-strain genomes for metagenomic binning, comparative biology and taxonomic classification.</title>
        <authorList>
            <person name="Goeker M."/>
        </authorList>
    </citation>
    <scope>NUCLEOTIDE SEQUENCE [LARGE SCALE GENOMIC DNA]</scope>
    <source>
        <strain evidence="12 13">DSM 103377</strain>
    </source>
</reference>
<comment type="caution">
    <text evidence="12">The sequence shown here is derived from an EMBL/GenBank/DDBJ whole genome shotgun (WGS) entry which is preliminary data.</text>
</comment>
<feature type="binding site" evidence="10">
    <location>
        <position position="75"/>
    </location>
    <ligand>
        <name>Mg(2+)</name>
        <dbReference type="ChEBI" id="CHEBI:18420"/>
    </ligand>
</feature>
<keyword evidence="4 10" id="KW-0547">Nucleotide-binding</keyword>
<dbReference type="NCBIfam" id="TIGR00042">
    <property type="entry name" value="RdgB/HAM1 family non-canonical purine NTP pyrophosphatase"/>
    <property type="match status" value="1"/>
</dbReference>
<dbReference type="GO" id="GO:0017111">
    <property type="term" value="F:ribonucleoside triphosphate phosphatase activity"/>
    <property type="evidence" value="ECO:0007669"/>
    <property type="project" value="InterPro"/>
</dbReference>
<feature type="binding site" evidence="10">
    <location>
        <position position="184"/>
    </location>
    <ligand>
        <name>substrate</name>
    </ligand>
</feature>
<proteinExistence type="inferred from homology"/>
<dbReference type="SUPFAM" id="SSF52972">
    <property type="entry name" value="ITPase-like"/>
    <property type="match status" value="1"/>
</dbReference>
<evidence type="ECO:0000256" key="11">
    <source>
        <dbReference type="RuleBase" id="RU003781"/>
    </source>
</evidence>
<keyword evidence="7 10" id="KW-0546">Nucleotide metabolism</keyword>
<evidence type="ECO:0000256" key="4">
    <source>
        <dbReference type="ARBA" id="ARBA00022741"/>
    </source>
</evidence>
<comment type="catalytic activity">
    <reaction evidence="9 10">
        <text>XTP + H2O = XMP + diphosphate + H(+)</text>
        <dbReference type="Rhea" id="RHEA:28610"/>
        <dbReference type="ChEBI" id="CHEBI:15377"/>
        <dbReference type="ChEBI" id="CHEBI:15378"/>
        <dbReference type="ChEBI" id="CHEBI:33019"/>
        <dbReference type="ChEBI" id="CHEBI:57464"/>
        <dbReference type="ChEBI" id="CHEBI:61314"/>
        <dbReference type="EC" id="3.6.1.66"/>
    </reaction>
</comment>
<evidence type="ECO:0000256" key="8">
    <source>
        <dbReference type="ARBA" id="ARBA00051875"/>
    </source>
</evidence>
<evidence type="ECO:0000313" key="13">
    <source>
        <dbReference type="Proteomes" id="UP000553766"/>
    </source>
</evidence>
<feature type="binding site" evidence="10">
    <location>
        <position position="76"/>
    </location>
    <ligand>
        <name>substrate</name>
    </ligand>
</feature>
<comment type="catalytic activity">
    <reaction evidence="10">
        <text>ITP + H2O = IMP + diphosphate + H(+)</text>
        <dbReference type="Rhea" id="RHEA:29399"/>
        <dbReference type="ChEBI" id="CHEBI:15377"/>
        <dbReference type="ChEBI" id="CHEBI:15378"/>
        <dbReference type="ChEBI" id="CHEBI:33019"/>
        <dbReference type="ChEBI" id="CHEBI:58053"/>
        <dbReference type="ChEBI" id="CHEBI:61402"/>
        <dbReference type="EC" id="3.6.1.66"/>
    </reaction>
</comment>
<dbReference type="GO" id="GO:0046872">
    <property type="term" value="F:metal ion binding"/>
    <property type="evidence" value="ECO:0007669"/>
    <property type="project" value="UniProtKB-KW"/>
</dbReference>